<dbReference type="Pfam" id="PF21834">
    <property type="entry name" value="DUF6894"/>
    <property type="match status" value="1"/>
</dbReference>
<evidence type="ECO:0000313" key="3">
    <source>
        <dbReference type="Proteomes" id="UP000030377"/>
    </source>
</evidence>
<accession>A0A0A3XID4</accession>
<feature type="domain" description="DUF6894" evidence="1">
    <location>
        <begin position="3"/>
        <end position="60"/>
    </location>
</feature>
<dbReference type="Proteomes" id="UP000030377">
    <property type="component" value="Unassembled WGS sequence"/>
</dbReference>
<sequence>MARFYFNLAGKQNVDDPGGLAFEDELQAFRAAERLAKDLASAQPLLRGTTCVVVTRRDRGEAYYVGV</sequence>
<gene>
    <name evidence="2" type="ORF">MA20_47400</name>
</gene>
<reference evidence="2 3" key="1">
    <citation type="submission" date="2014-09" db="EMBL/GenBank/DDBJ databases">
        <title>Draft genome of Bradyrhizobium japonicum Is-34.</title>
        <authorList>
            <person name="Tsurumaru H."/>
            <person name="Yamakawa T."/>
            <person name="Hashimoto S."/>
            <person name="Okizaki K."/>
            <person name="Kanesaki Y."/>
            <person name="Yoshikawa H."/>
            <person name="Yajima S."/>
        </authorList>
    </citation>
    <scope>NUCLEOTIDE SEQUENCE [LARGE SCALE GENOMIC DNA]</scope>
    <source>
        <strain evidence="2 3">Is-34</strain>
    </source>
</reference>
<evidence type="ECO:0000259" key="1">
    <source>
        <dbReference type="Pfam" id="PF21834"/>
    </source>
</evidence>
<comment type="caution">
    <text evidence="2">The sequence shown here is derived from an EMBL/GenBank/DDBJ whole genome shotgun (WGS) entry which is preliminary data.</text>
</comment>
<evidence type="ECO:0000313" key="2">
    <source>
        <dbReference type="EMBL" id="KGT72926.1"/>
    </source>
</evidence>
<dbReference type="KEGG" id="bjp:RN69_40120"/>
<name>A0A0A3XID4_BRAJP</name>
<dbReference type="RefSeq" id="WP_014498131.1">
    <property type="nucleotide sequence ID" value="NZ_BJNK01000019.1"/>
</dbReference>
<organism evidence="2 3">
    <name type="scientific">Bradyrhizobium japonicum</name>
    <dbReference type="NCBI Taxonomy" id="375"/>
    <lineage>
        <taxon>Bacteria</taxon>
        <taxon>Pseudomonadati</taxon>
        <taxon>Pseudomonadota</taxon>
        <taxon>Alphaproteobacteria</taxon>
        <taxon>Hyphomicrobiales</taxon>
        <taxon>Nitrobacteraceae</taxon>
        <taxon>Bradyrhizobium</taxon>
    </lineage>
</organism>
<dbReference type="EMBL" id="JRPN01000095">
    <property type="protein sequence ID" value="KGT72926.1"/>
    <property type="molecule type" value="Genomic_DNA"/>
</dbReference>
<dbReference type="GeneID" id="64066883"/>
<dbReference type="PATRIC" id="fig|375.37.peg.7003"/>
<protein>
    <recommendedName>
        <fullName evidence="1">DUF6894 domain-containing protein</fullName>
    </recommendedName>
</protein>
<dbReference type="InterPro" id="IPR054189">
    <property type="entry name" value="DUF6894"/>
</dbReference>
<proteinExistence type="predicted"/>
<dbReference type="AlphaFoldDB" id="A0A0A3XID4"/>